<dbReference type="InterPro" id="IPR019826">
    <property type="entry name" value="Carboxylesterase_B_AS"/>
</dbReference>
<dbReference type="EC" id="3.1.1.-" evidence="3"/>
<dbReference type="EMBL" id="AACS02000003">
    <property type="protein sequence ID" value="EAU91706.1"/>
    <property type="molecule type" value="Genomic_DNA"/>
</dbReference>
<evidence type="ECO:0000259" key="4">
    <source>
        <dbReference type="Pfam" id="PF00135"/>
    </source>
</evidence>
<dbReference type="PROSITE" id="PS00941">
    <property type="entry name" value="CARBOXYLESTERASE_B_2"/>
    <property type="match status" value="1"/>
</dbReference>
<dbReference type="InterPro" id="IPR050654">
    <property type="entry name" value="AChE-related_enzymes"/>
</dbReference>
<sequence length="515" mass="54715">MRLLSFALLGCSSLPLIAAQAGGGVGLLISTAEGPVLGNRPVPRVRRWLGIPYASAARWQPPGPAPSHSSTLSATSFGNSCPQLIGPAIAKYLEFAHQDEPLTEAEDCLTVNIWAPAKSRPQNTAVLVWMYGGGFQFGASALSVYDGQKFVEDNDDIIVVSFNYRLNIFGQPNAPQLVSPTNSQNFGLLDQRAAIEWIHNNIAAFGGDPNRITLAGHSAGGTGAGLYSLAYPTDTIVKGIIEQSGGIYGAADLVSPTLDDATWHTVADAVGCGSSPTSAQFSCMQGKPWRDLVNAANDAGIVFFKLVTDEQLVFSDYETRMDNGQFLPVPALIGNVVNEANALTVALNLLIRGNSPPFLTTVIGEISSQVGGTCPTSKETQQRFDAGVPTWRYRYQAVFPGISVRSDLGAFHGSDIPIAFGTYRSIDPNPTSTQIGLSQTFQKAWVAFVRNPASGLTTYGWPQYNPSTDTLIQLGDRQNLSGASFGSPHLLDATCADLPALMDLNAQFNALLAGV</sequence>
<gene>
    <name evidence="5" type="ORF">CC1G_04474</name>
</gene>
<dbReference type="OrthoDB" id="408631at2759"/>
<dbReference type="RefSeq" id="XP_001830041.1">
    <property type="nucleotide sequence ID" value="XM_001829989.1"/>
</dbReference>
<evidence type="ECO:0000256" key="1">
    <source>
        <dbReference type="ARBA" id="ARBA00005964"/>
    </source>
</evidence>
<dbReference type="Proteomes" id="UP000001861">
    <property type="component" value="Unassembled WGS sequence"/>
</dbReference>
<dbReference type="PROSITE" id="PS00122">
    <property type="entry name" value="CARBOXYLESTERASE_B_1"/>
    <property type="match status" value="1"/>
</dbReference>
<feature type="chain" id="PRO_5005122016" description="Carboxylic ester hydrolase" evidence="3">
    <location>
        <begin position="20"/>
        <end position="515"/>
    </location>
</feature>
<evidence type="ECO:0000313" key="6">
    <source>
        <dbReference type="Proteomes" id="UP000001861"/>
    </source>
</evidence>
<dbReference type="VEuPathDB" id="FungiDB:CC1G_04474"/>
<comment type="similarity">
    <text evidence="1 3">Belongs to the type-B carboxylesterase/lipase family.</text>
</comment>
<feature type="signal peptide" evidence="3">
    <location>
        <begin position="1"/>
        <end position="19"/>
    </location>
</feature>
<dbReference type="SUPFAM" id="SSF53474">
    <property type="entry name" value="alpha/beta-Hydrolases"/>
    <property type="match status" value="1"/>
</dbReference>
<dbReference type="Pfam" id="PF00135">
    <property type="entry name" value="COesterase"/>
    <property type="match status" value="2"/>
</dbReference>
<feature type="domain" description="Carboxylesterase type B" evidence="4">
    <location>
        <begin position="29"/>
        <end position="343"/>
    </location>
</feature>
<name>A8N596_COPC7</name>
<dbReference type="eggNOG" id="KOG4389">
    <property type="taxonomic scope" value="Eukaryota"/>
</dbReference>
<evidence type="ECO:0000256" key="3">
    <source>
        <dbReference type="RuleBase" id="RU361235"/>
    </source>
</evidence>
<dbReference type="InParanoid" id="A8N596"/>
<dbReference type="KEGG" id="cci:CC1G_04474"/>
<dbReference type="GO" id="GO:0052689">
    <property type="term" value="F:carboxylic ester hydrolase activity"/>
    <property type="evidence" value="ECO:0007669"/>
    <property type="project" value="TreeGrafter"/>
</dbReference>
<organism evidence="5 6">
    <name type="scientific">Coprinopsis cinerea (strain Okayama-7 / 130 / ATCC MYA-4618 / FGSC 9003)</name>
    <name type="common">Inky cap fungus</name>
    <name type="synonym">Hormographiella aspergillata</name>
    <dbReference type="NCBI Taxonomy" id="240176"/>
    <lineage>
        <taxon>Eukaryota</taxon>
        <taxon>Fungi</taxon>
        <taxon>Dikarya</taxon>
        <taxon>Basidiomycota</taxon>
        <taxon>Agaricomycotina</taxon>
        <taxon>Agaricomycetes</taxon>
        <taxon>Agaricomycetidae</taxon>
        <taxon>Agaricales</taxon>
        <taxon>Agaricineae</taxon>
        <taxon>Psathyrellaceae</taxon>
        <taxon>Coprinopsis</taxon>
    </lineage>
</organism>
<feature type="domain" description="Carboxylesterase type B" evidence="4">
    <location>
        <begin position="365"/>
        <end position="479"/>
    </location>
</feature>
<evidence type="ECO:0000256" key="2">
    <source>
        <dbReference type="ARBA" id="ARBA00022801"/>
    </source>
</evidence>
<dbReference type="InterPro" id="IPR029058">
    <property type="entry name" value="AB_hydrolase_fold"/>
</dbReference>
<dbReference type="PANTHER" id="PTHR43918:SF4">
    <property type="entry name" value="CARBOXYLIC ESTER HYDROLASE"/>
    <property type="match status" value="1"/>
</dbReference>
<dbReference type="PANTHER" id="PTHR43918">
    <property type="entry name" value="ACETYLCHOLINESTERASE"/>
    <property type="match status" value="1"/>
</dbReference>
<keyword evidence="2 3" id="KW-0378">Hydrolase</keyword>
<dbReference type="OMA" id="DMYTYAY"/>
<reference evidence="5 6" key="1">
    <citation type="journal article" date="2010" name="Proc. Natl. Acad. Sci. U.S.A.">
        <title>Insights into evolution of multicellular fungi from the assembled chromosomes of the mushroom Coprinopsis cinerea (Coprinus cinereus).</title>
        <authorList>
            <person name="Stajich J.E."/>
            <person name="Wilke S.K."/>
            <person name="Ahren D."/>
            <person name="Au C.H."/>
            <person name="Birren B.W."/>
            <person name="Borodovsky M."/>
            <person name="Burns C."/>
            <person name="Canback B."/>
            <person name="Casselton L.A."/>
            <person name="Cheng C.K."/>
            <person name="Deng J."/>
            <person name="Dietrich F.S."/>
            <person name="Fargo D.C."/>
            <person name="Farman M.L."/>
            <person name="Gathman A.C."/>
            <person name="Goldberg J."/>
            <person name="Guigo R."/>
            <person name="Hoegger P.J."/>
            <person name="Hooker J.B."/>
            <person name="Huggins A."/>
            <person name="James T.Y."/>
            <person name="Kamada T."/>
            <person name="Kilaru S."/>
            <person name="Kodira C."/>
            <person name="Kues U."/>
            <person name="Kupfer D."/>
            <person name="Kwan H.S."/>
            <person name="Lomsadze A."/>
            <person name="Li W."/>
            <person name="Lilly W.W."/>
            <person name="Ma L.J."/>
            <person name="Mackey A.J."/>
            <person name="Manning G."/>
            <person name="Martin F."/>
            <person name="Muraguchi H."/>
            <person name="Natvig D.O."/>
            <person name="Palmerini H."/>
            <person name="Ramesh M.A."/>
            <person name="Rehmeyer C.J."/>
            <person name="Roe B.A."/>
            <person name="Shenoy N."/>
            <person name="Stanke M."/>
            <person name="Ter-Hovhannisyan V."/>
            <person name="Tunlid A."/>
            <person name="Velagapudi R."/>
            <person name="Vision T.J."/>
            <person name="Zeng Q."/>
            <person name="Zolan M.E."/>
            <person name="Pukkila P.J."/>
        </authorList>
    </citation>
    <scope>NUCLEOTIDE SEQUENCE [LARGE SCALE GENOMIC DNA]</scope>
    <source>
        <strain evidence="6">Okayama-7 / 130 / ATCC MYA-4618 / FGSC 9003</strain>
    </source>
</reference>
<dbReference type="InterPro" id="IPR019819">
    <property type="entry name" value="Carboxylesterase_B_CS"/>
</dbReference>
<evidence type="ECO:0000313" key="5">
    <source>
        <dbReference type="EMBL" id="EAU91706.1"/>
    </source>
</evidence>
<dbReference type="Gene3D" id="3.40.50.1820">
    <property type="entry name" value="alpha/beta hydrolase"/>
    <property type="match status" value="1"/>
</dbReference>
<keyword evidence="6" id="KW-1185">Reference proteome</keyword>
<comment type="caution">
    <text evidence="5">The sequence shown here is derived from an EMBL/GenBank/DDBJ whole genome shotgun (WGS) entry which is preliminary data.</text>
</comment>
<proteinExistence type="inferred from homology"/>
<dbReference type="InterPro" id="IPR002018">
    <property type="entry name" value="CarbesteraseB"/>
</dbReference>
<keyword evidence="3" id="KW-0732">Signal</keyword>
<dbReference type="AlphaFoldDB" id="A8N596"/>
<protein>
    <recommendedName>
        <fullName evidence="3">Carboxylic ester hydrolase</fullName>
        <ecNumber evidence="3">3.1.1.-</ecNumber>
    </recommendedName>
</protein>
<dbReference type="ESTHER" id="copc7-a8n596">
    <property type="family name" value="Fungal_carboxylesterase_lipase"/>
</dbReference>
<accession>A8N596</accession>
<dbReference type="GeneID" id="6006479"/>